<dbReference type="GO" id="GO:0008270">
    <property type="term" value="F:zinc ion binding"/>
    <property type="evidence" value="ECO:0007669"/>
    <property type="project" value="UniProtKB-KW"/>
</dbReference>
<dbReference type="AlphaFoldDB" id="A0A815RCS2"/>
<proteinExistence type="predicted"/>
<dbReference type="InterPro" id="IPR050952">
    <property type="entry name" value="TRIM-NHL_E3_ligases"/>
</dbReference>
<dbReference type="InterPro" id="IPR011042">
    <property type="entry name" value="6-blade_b-propeller_TolB-like"/>
</dbReference>
<name>A0A815RCS2_ADIRI</name>
<dbReference type="CDD" id="cd05819">
    <property type="entry name" value="NHL"/>
    <property type="match status" value="1"/>
</dbReference>
<sequence>MLRRASLIFYSLFITTYWMNVESMSFSSFDHLANSPQRKDSHTVDLKALVPSESLCNPMTETMNTQCSPNSNCRCMPLSASEFVGICAIPSISCAFLTPCEQDHVTCSKPYTVCVRGHSCNNFEQPVCYPLNLIDSDICPPLSMAENRTTIFTSTITTTTTTTTTTTKSTTVALTTSTLPSVNSCKCLQWNTVGTTVARAIPGAAQPLRPIGAVAVDNQTNIYVADYHNYRIQKFIPGDSTIQTLVQNGTYLTNYVNGLVLDHKKQNLYYCDVSKYRLQKFSLSTGNITTVMGGTGTGTALNQISSCQYFYVDSNNNIFVSDSNNHRVLKFTPGSAYGKVVAGDSSAGGDYYHLNYPTAMYVDETTSGIYIVDAKNNRLQRWIDGDFWTGGETLATNAIFNSATGLLLDQCGNLYVSNPSSHTILKYSLSDMQKPVIIAGTGQAGGTSTQLTNPQGITFDIDSNLYVSDYGNSRVQKFKAKRQTNCTAKNDKQTTSP</sequence>
<dbReference type="EMBL" id="CAJNOJ010000522">
    <property type="protein sequence ID" value="CAF1475330.1"/>
    <property type="molecule type" value="Genomic_DNA"/>
</dbReference>
<protein>
    <submittedName>
        <fullName evidence="4">Uncharacterized protein</fullName>
    </submittedName>
</protein>
<dbReference type="Gene3D" id="2.120.10.30">
    <property type="entry name" value="TolB, C-terminal domain"/>
    <property type="match status" value="2"/>
</dbReference>
<gene>
    <name evidence="4" type="ORF">EDS130_LOCUS41070</name>
</gene>
<dbReference type="PANTHER" id="PTHR24104">
    <property type="entry name" value="E3 UBIQUITIN-PROTEIN LIGASE NHLRC1-RELATED"/>
    <property type="match status" value="1"/>
</dbReference>
<evidence type="ECO:0000256" key="1">
    <source>
        <dbReference type="ARBA" id="ARBA00022737"/>
    </source>
</evidence>
<feature type="chain" id="PRO_5032508408" evidence="3">
    <location>
        <begin position="24"/>
        <end position="497"/>
    </location>
</feature>
<dbReference type="Pfam" id="PF01436">
    <property type="entry name" value="NHL"/>
    <property type="match status" value="3"/>
</dbReference>
<evidence type="ECO:0000256" key="3">
    <source>
        <dbReference type="SAM" id="SignalP"/>
    </source>
</evidence>
<keyword evidence="3" id="KW-0732">Signal</keyword>
<evidence type="ECO:0000256" key="2">
    <source>
        <dbReference type="PROSITE-ProRule" id="PRU00504"/>
    </source>
</evidence>
<comment type="caution">
    <text evidence="4">The sequence shown here is derived from an EMBL/GenBank/DDBJ whole genome shotgun (WGS) entry which is preliminary data.</text>
</comment>
<dbReference type="PANTHER" id="PTHR24104:SF25">
    <property type="entry name" value="PROTEIN LIN-41"/>
    <property type="match status" value="1"/>
</dbReference>
<feature type="repeat" description="NHL" evidence="2">
    <location>
        <begin position="442"/>
        <end position="481"/>
    </location>
</feature>
<dbReference type="OrthoDB" id="342730at2759"/>
<reference evidence="4" key="1">
    <citation type="submission" date="2021-02" db="EMBL/GenBank/DDBJ databases">
        <authorList>
            <person name="Nowell W R."/>
        </authorList>
    </citation>
    <scope>NUCLEOTIDE SEQUENCE</scope>
</reference>
<evidence type="ECO:0000313" key="4">
    <source>
        <dbReference type="EMBL" id="CAF1475330.1"/>
    </source>
</evidence>
<accession>A0A815RCS2</accession>
<feature type="signal peptide" evidence="3">
    <location>
        <begin position="1"/>
        <end position="23"/>
    </location>
</feature>
<keyword evidence="1" id="KW-0677">Repeat</keyword>
<evidence type="ECO:0000313" key="5">
    <source>
        <dbReference type="Proteomes" id="UP000663852"/>
    </source>
</evidence>
<dbReference type="SUPFAM" id="SSF63829">
    <property type="entry name" value="Calcium-dependent phosphotriesterase"/>
    <property type="match status" value="1"/>
</dbReference>
<feature type="repeat" description="NHL" evidence="2">
    <location>
        <begin position="214"/>
        <end position="238"/>
    </location>
</feature>
<organism evidence="4 5">
    <name type="scientific">Adineta ricciae</name>
    <name type="common">Rotifer</name>
    <dbReference type="NCBI Taxonomy" id="249248"/>
    <lineage>
        <taxon>Eukaryota</taxon>
        <taxon>Metazoa</taxon>
        <taxon>Spiralia</taxon>
        <taxon>Gnathifera</taxon>
        <taxon>Rotifera</taxon>
        <taxon>Eurotatoria</taxon>
        <taxon>Bdelloidea</taxon>
        <taxon>Adinetida</taxon>
        <taxon>Adinetidae</taxon>
        <taxon>Adineta</taxon>
    </lineage>
</organism>
<dbReference type="PROSITE" id="PS51125">
    <property type="entry name" value="NHL"/>
    <property type="match status" value="3"/>
</dbReference>
<feature type="repeat" description="NHL" evidence="2">
    <location>
        <begin position="312"/>
        <end position="334"/>
    </location>
</feature>
<dbReference type="Proteomes" id="UP000663852">
    <property type="component" value="Unassembled WGS sequence"/>
</dbReference>
<dbReference type="Gene3D" id="2.40.10.500">
    <property type="match status" value="1"/>
</dbReference>
<dbReference type="InterPro" id="IPR001258">
    <property type="entry name" value="NHL_repeat"/>
</dbReference>